<dbReference type="Pfam" id="PF14416">
    <property type="entry name" value="PMR5N"/>
    <property type="match status" value="1"/>
</dbReference>
<evidence type="ECO:0000259" key="7">
    <source>
        <dbReference type="Pfam" id="PF13839"/>
    </source>
</evidence>
<reference evidence="9 10" key="1">
    <citation type="journal article" date="2018" name="Sci. Data">
        <title>The draft genome sequence of cork oak.</title>
        <authorList>
            <person name="Ramos A.M."/>
            <person name="Usie A."/>
            <person name="Barbosa P."/>
            <person name="Barros P.M."/>
            <person name="Capote T."/>
            <person name="Chaves I."/>
            <person name="Simoes F."/>
            <person name="Abreu I."/>
            <person name="Carrasquinho I."/>
            <person name="Faro C."/>
            <person name="Guimaraes J.B."/>
            <person name="Mendonca D."/>
            <person name="Nobrega F."/>
            <person name="Rodrigues L."/>
            <person name="Saibo N.J.M."/>
            <person name="Varela M.C."/>
            <person name="Egas C."/>
            <person name="Matos J."/>
            <person name="Miguel C.M."/>
            <person name="Oliveira M.M."/>
            <person name="Ricardo C.P."/>
            <person name="Goncalves S."/>
        </authorList>
    </citation>
    <scope>NUCLEOTIDE SEQUENCE [LARGE SCALE GENOMIC DNA]</scope>
    <source>
        <strain evidence="10">cv. HL8</strain>
    </source>
</reference>
<comment type="caution">
    <text evidence="9">The sequence shown here is derived from an EMBL/GenBank/DDBJ whole genome shotgun (WGS) entry which is preliminary data.</text>
</comment>
<name>A0AAW0JK23_QUESU</name>
<evidence type="ECO:0000256" key="2">
    <source>
        <dbReference type="ARBA" id="ARBA00007727"/>
    </source>
</evidence>
<sequence length="209" mass="24851">MYHGKWVYDNSYPLYGSSQCNFIGKEFACQRNGRPDRLYLKYRWQPSACNLPRFDGLDFLKRFRNKQIMFVGDSLSLNQWQSLTCMLHTATPHSEYKLQRIGGLSTFTTTEYNVSVKFMWNAFLVDIVHKRYGRVLTLDKVDAEKEWDGIDVLIFNTWHWWQHTGRKQPFDGIDFLKRFRNKKIVFIGDSLSLNQWQSLNACFTRYATL</sequence>
<feature type="domain" description="Trichome birefringence-like C-terminal" evidence="7">
    <location>
        <begin position="51"/>
        <end position="165"/>
    </location>
</feature>
<dbReference type="PANTHER" id="PTHR32285">
    <property type="entry name" value="PROTEIN TRICHOME BIREFRINGENCE-LIKE 9-RELATED"/>
    <property type="match status" value="1"/>
</dbReference>
<proteinExistence type="inferred from homology"/>
<keyword evidence="4" id="KW-0735">Signal-anchor</keyword>
<evidence type="ECO:0000313" key="9">
    <source>
        <dbReference type="EMBL" id="KAK7827297.1"/>
    </source>
</evidence>
<keyword evidence="3" id="KW-0812">Transmembrane</keyword>
<dbReference type="EMBL" id="PKMF04000524">
    <property type="protein sequence ID" value="KAK7827297.1"/>
    <property type="molecule type" value="Genomic_DNA"/>
</dbReference>
<evidence type="ECO:0000256" key="5">
    <source>
        <dbReference type="ARBA" id="ARBA00022989"/>
    </source>
</evidence>
<feature type="domain" description="Trichome birefringence-like N-terminal" evidence="8">
    <location>
        <begin position="2"/>
        <end position="50"/>
    </location>
</feature>
<keyword evidence="6" id="KW-0472">Membrane</keyword>
<accession>A0AAW0JK23</accession>
<evidence type="ECO:0000313" key="10">
    <source>
        <dbReference type="Proteomes" id="UP000237347"/>
    </source>
</evidence>
<dbReference type="AlphaFoldDB" id="A0AAW0JK23"/>
<evidence type="ECO:0000256" key="4">
    <source>
        <dbReference type="ARBA" id="ARBA00022968"/>
    </source>
</evidence>
<dbReference type="Pfam" id="PF13839">
    <property type="entry name" value="PC-Esterase"/>
    <property type="match status" value="2"/>
</dbReference>
<feature type="domain" description="Trichome birefringence-like C-terminal" evidence="7">
    <location>
        <begin position="170"/>
        <end position="200"/>
    </location>
</feature>
<protein>
    <submittedName>
        <fullName evidence="9">Protein trichome birefringence-like 43</fullName>
    </submittedName>
</protein>
<dbReference type="GO" id="GO:0016020">
    <property type="term" value="C:membrane"/>
    <property type="evidence" value="ECO:0007669"/>
    <property type="project" value="UniProtKB-SubCell"/>
</dbReference>
<dbReference type="InterPro" id="IPR026057">
    <property type="entry name" value="TBL_C"/>
</dbReference>
<comment type="subcellular location">
    <subcellularLocation>
        <location evidence="1">Membrane</location>
        <topology evidence="1">Single-pass membrane protein</topology>
    </subcellularLocation>
</comment>
<gene>
    <name evidence="9" type="primary">TBL43_4</name>
    <name evidence="9" type="ORF">CFP56_031243</name>
</gene>
<dbReference type="Proteomes" id="UP000237347">
    <property type="component" value="Unassembled WGS sequence"/>
</dbReference>
<dbReference type="InterPro" id="IPR025846">
    <property type="entry name" value="TBL_N"/>
</dbReference>
<dbReference type="InterPro" id="IPR029962">
    <property type="entry name" value="TBL"/>
</dbReference>
<organism evidence="9 10">
    <name type="scientific">Quercus suber</name>
    <name type="common">Cork oak</name>
    <dbReference type="NCBI Taxonomy" id="58331"/>
    <lineage>
        <taxon>Eukaryota</taxon>
        <taxon>Viridiplantae</taxon>
        <taxon>Streptophyta</taxon>
        <taxon>Embryophyta</taxon>
        <taxon>Tracheophyta</taxon>
        <taxon>Spermatophyta</taxon>
        <taxon>Magnoliopsida</taxon>
        <taxon>eudicotyledons</taxon>
        <taxon>Gunneridae</taxon>
        <taxon>Pentapetalae</taxon>
        <taxon>rosids</taxon>
        <taxon>fabids</taxon>
        <taxon>Fagales</taxon>
        <taxon>Fagaceae</taxon>
        <taxon>Quercus</taxon>
    </lineage>
</organism>
<dbReference type="GO" id="GO:0016413">
    <property type="term" value="F:O-acetyltransferase activity"/>
    <property type="evidence" value="ECO:0007669"/>
    <property type="project" value="InterPro"/>
</dbReference>
<keyword evidence="5" id="KW-1133">Transmembrane helix</keyword>
<evidence type="ECO:0000256" key="1">
    <source>
        <dbReference type="ARBA" id="ARBA00004167"/>
    </source>
</evidence>
<evidence type="ECO:0000256" key="6">
    <source>
        <dbReference type="ARBA" id="ARBA00023136"/>
    </source>
</evidence>
<dbReference type="PANTHER" id="PTHR32285:SF149">
    <property type="entry name" value="TRICHOME BIREFRINGENCE-LIKE N-TERMINAL DOMAIN-CONTAINING PROTEIN"/>
    <property type="match status" value="1"/>
</dbReference>
<dbReference type="GO" id="GO:0005794">
    <property type="term" value="C:Golgi apparatus"/>
    <property type="evidence" value="ECO:0007669"/>
    <property type="project" value="TreeGrafter"/>
</dbReference>
<evidence type="ECO:0000259" key="8">
    <source>
        <dbReference type="Pfam" id="PF14416"/>
    </source>
</evidence>
<keyword evidence="10" id="KW-1185">Reference proteome</keyword>
<comment type="similarity">
    <text evidence="2">Belongs to the PC-esterase family. TBL subfamily.</text>
</comment>
<evidence type="ECO:0000256" key="3">
    <source>
        <dbReference type="ARBA" id="ARBA00022692"/>
    </source>
</evidence>